<dbReference type="InterPro" id="IPR050501">
    <property type="entry name" value="ICDH/IPMDH"/>
</dbReference>
<evidence type="ECO:0000313" key="9">
    <source>
        <dbReference type="EMBL" id="MDR8019013.1"/>
    </source>
</evidence>
<sequence>MTADSAPPPNGEKSEDQPSCERRPSIDIAVLAGDGIGPEVISAAEDVMEAVSARTPLGVGLRPRHVDYDADVYLKTGRLFDDALREELLSSQLILFGALGDPRVAPGILERGIILAMRTAFDQAVNVRPVRLYSGVESPVRGVNAENCDLVFIRENLEGAYTGGGSTTHRGTGHEVALQESVNTEPVIRRATRYALGLASRRRGHLTLCHKTNILTAAGDLWWRVLQDEARHFNDVDIDQVNADAMCLHLPYDPGRFDVVLTDNLFGDILTDLGAMVQGGIGLSASANLNLEGTAPSMVEGVHGSAPDIAGRGWASPFATILSLAMGLASLGHTEAGIAIESAVAAELSGGVPISGVGLPGGTAGAAERIADRIADGTAAPVPHSLLTALTPSHSSMG</sequence>
<feature type="compositionally biased region" description="Pro residues" evidence="7">
    <location>
        <begin position="1"/>
        <end position="10"/>
    </location>
</feature>
<feature type="compositionally biased region" description="Basic and acidic residues" evidence="7">
    <location>
        <begin position="12"/>
        <end position="22"/>
    </location>
</feature>
<evidence type="ECO:0000256" key="4">
    <source>
        <dbReference type="ARBA" id="ARBA00023002"/>
    </source>
</evidence>
<keyword evidence="10" id="KW-1185">Reference proteome</keyword>
<dbReference type="InterPro" id="IPR024084">
    <property type="entry name" value="IsoPropMal-DH-like_dom"/>
</dbReference>
<proteinExistence type="predicted"/>
<dbReference type="SUPFAM" id="SSF53659">
    <property type="entry name" value="Isocitrate/Isopropylmalate dehydrogenase-like"/>
    <property type="match status" value="1"/>
</dbReference>
<evidence type="ECO:0000256" key="3">
    <source>
        <dbReference type="ARBA" id="ARBA00022723"/>
    </source>
</evidence>
<keyword evidence="5" id="KW-0520">NAD</keyword>
<evidence type="ECO:0000256" key="7">
    <source>
        <dbReference type="SAM" id="MobiDB-lite"/>
    </source>
</evidence>
<feature type="region of interest" description="Disordered" evidence="7">
    <location>
        <begin position="1"/>
        <end position="22"/>
    </location>
</feature>
<comment type="cofactor">
    <cofactor evidence="2">
        <name>Mg(2+)</name>
        <dbReference type="ChEBI" id="CHEBI:18420"/>
    </cofactor>
</comment>
<dbReference type="Proteomes" id="UP001251870">
    <property type="component" value="Unassembled WGS sequence"/>
</dbReference>
<dbReference type="PANTHER" id="PTHR43275">
    <property type="entry name" value="D-MALATE DEHYDROGENASE [DECARBOXYLATING]"/>
    <property type="match status" value="1"/>
</dbReference>
<gene>
    <name evidence="9" type="ORF">RIL96_05475</name>
</gene>
<dbReference type="PANTHER" id="PTHR43275:SF1">
    <property type="entry name" value="D-MALATE DEHYDROGENASE [DECARBOXYLATING]"/>
    <property type="match status" value="1"/>
</dbReference>
<dbReference type="EMBL" id="JAVKGR010000004">
    <property type="protein sequence ID" value="MDR8019013.1"/>
    <property type="molecule type" value="Genomic_DNA"/>
</dbReference>
<organism evidence="9 10">
    <name type="scientific">Nesterenkonia aerolata</name>
    <dbReference type="NCBI Taxonomy" id="3074079"/>
    <lineage>
        <taxon>Bacteria</taxon>
        <taxon>Bacillati</taxon>
        <taxon>Actinomycetota</taxon>
        <taxon>Actinomycetes</taxon>
        <taxon>Micrococcales</taxon>
        <taxon>Micrococcaceae</taxon>
        <taxon>Nesterenkonia</taxon>
    </lineage>
</organism>
<evidence type="ECO:0000259" key="8">
    <source>
        <dbReference type="SMART" id="SM01329"/>
    </source>
</evidence>
<comment type="cofactor">
    <cofactor evidence="1">
        <name>Mn(2+)</name>
        <dbReference type="ChEBI" id="CHEBI:29035"/>
    </cofactor>
</comment>
<reference evidence="9 10" key="1">
    <citation type="submission" date="2023-09" db="EMBL/GenBank/DDBJ databases">
        <title>Description of three actinobacteria isolated from air of manufacturing shop in a pharmaceutical factory.</title>
        <authorList>
            <person name="Zhang D.-F."/>
        </authorList>
    </citation>
    <scope>NUCLEOTIDE SEQUENCE [LARGE SCALE GENOMIC DNA]</scope>
    <source>
        <strain evidence="9 10">LY-0111</strain>
    </source>
</reference>
<evidence type="ECO:0000256" key="5">
    <source>
        <dbReference type="ARBA" id="ARBA00023027"/>
    </source>
</evidence>
<dbReference type="Gene3D" id="3.40.718.10">
    <property type="entry name" value="Isopropylmalate Dehydrogenase"/>
    <property type="match status" value="1"/>
</dbReference>
<keyword evidence="3" id="KW-0479">Metal-binding</keyword>
<keyword evidence="6" id="KW-0464">Manganese</keyword>
<dbReference type="PROSITE" id="PS00470">
    <property type="entry name" value="IDH_IMDH"/>
    <property type="match status" value="1"/>
</dbReference>
<evidence type="ECO:0000256" key="2">
    <source>
        <dbReference type="ARBA" id="ARBA00001946"/>
    </source>
</evidence>
<name>A0ABU2DRB6_9MICC</name>
<accession>A0ABU2DRB6</accession>
<dbReference type="SMART" id="SM01329">
    <property type="entry name" value="Iso_dh"/>
    <property type="match status" value="1"/>
</dbReference>
<evidence type="ECO:0000256" key="6">
    <source>
        <dbReference type="ARBA" id="ARBA00023211"/>
    </source>
</evidence>
<feature type="domain" description="Isopropylmalate dehydrogenase-like" evidence="8">
    <location>
        <begin position="27"/>
        <end position="370"/>
    </location>
</feature>
<keyword evidence="4" id="KW-0560">Oxidoreductase</keyword>
<dbReference type="Pfam" id="PF00180">
    <property type="entry name" value="Iso_dh"/>
    <property type="match status" value="1"/>
</dbReference>
<protein>
    <submittedName>
        <fullName evidence="9">Isocitrate/isopropylmalate family dehydrogenase</fullName>
    </submittedName>
</protein>
<evidence type="ECO:0000313" key="10">
    <source>
        <dbReference type="Proteomes" id="UP001251870"/>
    </source>
</evidence>
<comment type="caution">
    <text evidence="9">The sequence shown here is derived from an EMBL/GenBank/DDBJ whole genome shotgun (WGS) entry which is preliminary data.</text>
</comment>
<dbReference type="RefSeq" id="WP_310548009.1">
    <property type="nucleotide sequence ID" value="NZ_JAVKGR010000004.1"/>
</dbReference>
<dbReference type="InterPro" id="IPR019818">
    <property type="entry name" value="IsoCit/isopropylmalate_DH_CS"/>
</dbReference>
<evidence type="ECO:0000256" key="1">
    <source>
        <dbReference type="ARBA" id="ARBA00001936"/>
    </source>
</evidence>